<protein>
    <submittedName>
        <fullName evidence="2">Uncharacterized protein</fullName>
    </submittedName>
</protein>
<dbReference type="Proteomes" id="UP001432062">
    <property type="component" value="Chromosome"/>
</dbReference>
<dbReference type="EMBL" id="CP109441">
    <property type="protein sequence ID" value="WUV45754.1"/>
    <property type="molecule type" value="Genomic_DNA"/>
</dbReference>
<feature type="region of interest" description="Disordered" evidence="1">
    <location>
        <begin position="134"/>
        <end position="160"/>
    </location>
</feature>
<evidence type="ECO:0000313" key="2">
    <source>
        <dbReference type="EMBL" id="WUV45754.1"/>
    </source>
</evidence>
<keyword evidence="3" id="KW-1185">Reference proteome</keyword>
<proteinExistence type="predicted"/>
<gene>
    <name evidence="2" type="ORF">OG563_42845</name>
</gene>
<reference evidence="2" key="1">
    <citation type="submission" date="2022-10" db="EMBL/GenBank/DDBJ databases">
        <title>The complete genomes of actinobacterial strains from the NBC collection.</title>
        <authorList>
            <person name="Joergensen T.S."/>
            <person name="Alvarez Arevalo M."/>
            <person name="Sterndorff E.B."/>
            <person name="Faurdal D."/>
            <person name="Vuksanovic O."/>
            <person name="Mourched A.-S."/>
            <person name="Charusanti P."/>
            <person name="Shaw S."/>
            <person name="Blin K."/>
            <person name="Weber T."/>
        </authorList>
    </citation>
    <scope>NUCLEOTIDE SEQUENCE</scope>
    <source>
        <strain evidence="2">NBC_01482</strain>
    </source>
</reference>
<sequence>MIDEQNVAERLLHKQLTTELQALDTREDNLIELAADATTPQPKIKAKLREIARDRQRLTERMTTTTENLSDSARLIEVALELLEDPQELCRRCNDQQRRMLNQTIFHALYIDDEQITDHSLREPFGRLHAIQHTQQTEHPTPATDANPRPAEINNATASQRSGGVDVLLHGIDLAPCSSKPRWS</sequence>
<dbReference type="RefSeq" id="WP_327098956.1">
    <property type="nucleotide sequence ID" value="NZ_CP109149.1"/>
</dbReference>
<evidence type="ECO:0000313" key="3">
    <source>
        <dbReference type="Proteomes" id="UP001432062"/>
    </source>
</evidence>
<accession>A0ABZ1YVH8</accession>
<evidence type="ECO:0000256" key="1">
    <source>
        <dbReference type="SAM" id="MobiDB-lite"/>
    </source>
</evidence>
<name>A0ABZ1YVH8_9NOCA</name>
<organism evidence="2 3">
    <name type="scientific">Nocardia vinacea</name>
    <dbReference type="NCBI Taxonomy" id="96468"/>
    <lineage>
        <taxon>Bacteria</taxon>
        <taxon>Bacillati</taxon>
        <taxon>Actinomycetota</taxon>
        <taxon>Actinomycetes</taxon>
        <taxon>Mycobacteriales</taxon>
        <taxon>Nocardiaceae</taxon>
        <taxon>Nocardia</taxon>
    </lineage>
</organism>